<keyword evidence="2" id="KW-1185">Reference proteome</keyword>
<accession>A0A2T2NFS4</accession>
<dbReference type="EMBL" id="KZ678139">
    <property type="protein sequence ID" value="PSN63888.1"/>
    <property type="molecule type" value="Genomic_DNA"/>
</dbReference>
<protein>
    <submittedName>
        <fullName evidence="1">Uncharacterized protein</fullName>
    </submittedName>
</protein>
<proteinExistence type="predicted"/>
<organism evidence="1 2">
    <name type="scientific">Corynespora cassiicola Philippines</name>
    <dbReference type="NCBI Taxonomy" id="1448308"/>
    <lineage>
        <taxon>Eukaryota</taxon>
        <taxon>Fungi</taxon>
        <taxon>Dikarya</taxon>
        <taxon>Ascomycota</taxon>
        <taxon>Pezizomycotina</taxon>
        <taxon>Dothideomycetes</taxon>
        <taxon>Pleosporomycetidae</taxon>
        <taxon>Pleosporales</taxon>
        <taxon>Corynesporascaceae</taxon>
        <taxon>Corynespora</taxon>
    </lineage>
</organism>
<name>A0A2T2NFS4_CORCC</name>
<evidence type="ECO:0000313" key="1">
    <source>
        <dbReference type="EMBL" id="PSN63888.1"/>
    </source>
</evidence>
<sequence length="73" mass="8141">MTLPPPPPPPPPAAPLGEGCGVKDVAFGKRWCMIWKTEINEGKSCAYTLRPLRASLWQYEEYKVLQQWNGALG</sequence>
<dbReference type="Proteomes" id="UP000240883">
    <property type="component" value="Unassembled WGS sequence"/>
</dbReference>
<dbReference type="AlphaFoldDB" id="A0A2T2NFS4"/>
<evidence type="ECO:0000313" key="2">
    <source>
        <dbReference type="Proteomes" id="UP000240883"/>
    </source>
</evidence>
<reference evidence="1 2" key="1">
    <citation type="journal article" date="2018" name="Front. Microbiol.">
        <title>Genome-Wide Analysis of Corynespora cassiicola Leaf Fall Disease Putative Effectors.</title>
        <authorList>
            <person name="Lopez D."/>
            <person name="Ribeiro S."/>
            <person name="Label P."/>
            <person name="Fumanal B."/>
            <person name="Venisse J.S."/>
            <person name="Kohler A."/>
            <person name="de Oliveira R.R."/>
            <person name="Labutti K."/>
            <person name="Lipzen A."/>
            <person name="Lail K."/>
            <person name="Bauer D."/>
            <person name="Ohm R.A."/>
            <person name="Barry K.W."/>
            <person name="Spatafora J."/>
            <person name="Grigoriev I.V."/>
            <person name="Martin F.M."/>
            <person name="Pujade-Renaud V."/>
        </authorList>
    </citation>
    <scope>NUCLEOTIDE SEQUENCE [LARGE SCALE GENOMIC DNA]</scope>
    <source>
        <strain evidence="1 2">Philippines</strain>
    </source>
</reference>
<gene>
    <name evidence="1" type="ORF">BS50DRAFT_92247</name>
</gene>